<gene>
    <name evidence="4" type="ORF">HMPREF0091_10349</name>
</gene>
<dbReference type="Gene3D" id="3.40.190.10">
    <property type="entry name" value="Periplasmic binding protein-like II"/>
    <property type="match status" value="2"/>
</dbReference>
<evidence type="ECO:0000313" key="5">
    <source>
        <dbReference type="Proteomes" id="UP000005947"/>
    </source>
</evidence>
<dbReference type="EMBL" id="ACGK02000001">
    <property type="protein sequence ID" value="EGF23402.1"/>
    <property type="molecule type" value="Genomic_DNA"/>
</dbReference>
<proteinExistence type="predicted"/>
<evidence type="ECO:0000256" key="1">
    <source>
        <dbReference type="ARBA" id="ARBA00022729"/>
    </source>
</evidence>
<dbReference type="SMART" id="SM00062">
    <property type="entry name" value="PBPb"/>
    <property type="match status" value="1"/>
</dbReference>
<accession>F1T3V8</accession>
<feature type="compositionally biased region" description="Polar residues" evidence="2">
    <location>
        <begin position="271"/>
        <end position="283"/>
    </location>
</feature>
<feature type="region of interest" description="Disordered" evidence="2">
    <location>
        <begin position="248"/>
        <end position="283"/>
    </location>
</feature>
<feature type="compositionally biased region" description="Basic and acidic residues" evidence="2">
    <location>
        <begin position="261"/>
        <end position="270"/>
    </location>
</feature>
<evidence type="ECO:0000313" key="4">
    <source>
        <dbReference type="EMBL" id="EGF23402.1"/>
    </source>
</evidence>
<sequence>MQQAQSASQAKLTPKVTDDNLVTPQTLTVGIKMSSNIAPFVMQTDNSELCGLDVDLAYALGDALGLKVSFVEISDVGRSLGKTCDIVLNAKQNETTVAKIVGGYAESAAALFGKSTGEPLKASNLSGKRVALQKGSISELAYKRSGLTMKPVECSNLNEAFDAVQSGKADYVLCEAYAGAYMAKPLTNITCVGTLDKPTQAGIAVASKNESLQHALEQVSSTIQENGILQLIRSRWVGSRIVFSADTQIKGMPAPQSKNSESPESKDKDASNTSSAGSNAVNI</sequence>
<dbReference type="AlphaFoldDB" id="F1T3V8"/>
<dbReference type="eggNOG" id="COG0834">
    <property type="taxonomic scope" value="Bacteria"/>
</dbReference>
<dbReference type="SUPFAM" id="SSF53850">
    <property type="entry name" value="Periplasmic binding protein-like II"/>
    <property type="match status" value="1"/>
</dbReference>
<feature type="domain" description="Solute-binding protein family 3/N-terminal" evidence="3">
    <location>
        <begin position="26"/>
        <end position="240"/>
    </location>
</feature>
<protein>
    <recommendedName>
        <fullName evidence="3">Solute-binding protein family 3/N-terminal domain-containing protein</fullName>
    </recommendedName>
</protein>
<evidence type="ECO:0000256" key="2">
    <source>
        <dbReference type="SAM" id="MobiDB-lite"/>
    </source>
</evidence>
<reference evidence="4 5" key="1">
    <citation type="submission" date="2011-02" db="EMBL/GenBank/DDBJ databases">
        <authorList>
            <person name="Muzny D."/>
            <person name="Qin X."/>
            <person name="Buhay C."/>
            <person name="Dugan-Rocha S."/>
            <person name="Ding Y."/>
            <person name="Chen G."/>
            <person name="Hawes A."/>
            <person name="Holder M."/>
            <person name="Jhangiani S."/>
            <person name="Johnson A."/>
            <person name="Khan Z."/>
            <person name="Li Z."/>
            <person name="Liu W."/>
            <person name="Liu X."/>
            <person name="Perez L."/>
            <person name="Shen H."/>
            <person name="Wang Q."/>
            <person name="Watt J."/>
            <person name="Xi L."/>
            <person name="Xin Y."/>
            <person name="Zhou J."/>
            <person name="Deng J."/>
            <person name="Jiang H."/>
            <person name="Liu Y."/>
            <person name="Qu J."/>
            <person name="Song X.-Z."/>
            <person name="Zhang L."/>
            <person name="Villasana D."/>
            <person name="Johnson A."/>
            <person name="Liu J."/>
            <person name="Liyanage D."/>
            <person name="Lorensuhewa L."/>
            <person name="Robinson T."/>
            <person name="Song A."/>
            <person name="Song B.-B."/>
            <person name="Dinh H."/>
            <person name="Thornton R."/>
            <person name="Coyle M."/>
            <person name="Francisco L."/>
            <person name="Jackson L."/>
            <person name="Javaid M."/>
            <person name="Korchina V."/>
            <person name="Kovar C."/>
            <person name="Mata R."/>
            <person name="Mathew T."/>
            <person name="Ngo R."/>
            <person name="Nguyen L."/>
            <person name="Nguyen N."/>
            <person name="Okwuonu G."/>
            <person name="Ongeri F."/>
            <person name="Pham C."/>
            <person name="Simmons D."/>
            <person name="Wilczek-Boney K."/>
            <person name="Hale W."/>
            <person name="Jakkamsetti A."/>
            <person name="Pham P."/>
            <person name="Ruth R."/>
            <person name="San Lucas F."/>
            <person name="Warren J."/>
            <person name="Zhang J."/>
            <person name="Zhao Z."/>
            <person name="Zhou C."/>
            <person name="Zhu D."/>
            <person name="Lee S."/>
            <person name="Bess C."/>
            <person name="Blankenburg K."/>
            <person name="Forbes L."/>
            <person name="Fu Q."/>
            <person name="Gubbala S."/>
            <person name="Hirani K."/>
            <person name="Jayaseelan J.C."/>
            <person name="Lara F."/>
            <person name="Munidasa M."/>
            <person name="Palculict T."/>
            <person name="Patil S."/>
            <person name="Pu L.-L."/>
            <person name="Saada N."/>
            <person name="Tang L."/>
            <person name="Weissenberger G."/>
            <person name="Zhu Y."/>
            <person name="Hemphill L."/>
            <person name="Shang Y."/>
            <person name="Youmans B."/>
            <person name="Ayvaz T."/>
            <person name="Ross M."/>
            <person name="Santibanez J."/>
            <person name="Aqrawi P."/>
            <person name="Gross S."/>
            <person name="Joshi V."/>
            <person name="Fowler G."/>
            <person name="Nazareth L."/>
            <person name="Reid J."/>
            <person name="Worley K."/>
            <person name="Petrosino J."/>
            <person name="Highlander S."/>
            <person name="Gibbs R."/>
        </authorList>
    </citation>
    <scope>NUCLEOTIDE SEQUENCE [LARGE SCALE GENOMIC DNA]</scope>
    <source>
        <strain evidence="4 5">DSM 15829</strain>
    </source>
</reference>
<keyword evidence="1" id="KW-0732">Signal</keyword>
<evidence type="ECO:0000259" key="3">
    <source>
        <dbReference type="SMART" id="SM00062"/>
    </source>
</evidence>
<dbReference type="InterPro" id="IPR001638">
    <property type="entry name" value="Solute-binding_3/MltF_N"/>
</dbReference>
<keyword evidence="5" id="KW-1185">Reference proteome</keyword>
<name>F1T3V8_9ACTN</name>
<comment type="caution">
    <text evidence="4">The sequence shown here is derived from an EMBL/GenBank/DDBJ whole genome shotgun (WGS) entry which is preliminary data.</text>
</comment>
<organism evidence="4 5">
    <name type="scientific">Fannyhessea vaginae DSM 15829</name>
    <dbReference type="NCBI Taxonomy" id="525256"/>
    <lineage>
        <taxon>Bacteria</taxon>
        <taxon>Bacillati</taxon>
        <taxon>Actinomycetota</taxon>
        <taxon>Coriobacteriia</taxon>
        <taxon>Coriobacteriales</taxon>
        <taxon>Atopobiaceae</taxon>
        <taxon>Fannyhessea</taxon>
    </lineage>
</organism>
<dbReference type="PANTHER" id="PTHR35936">
    <property type="entry name" value="MEMBRANE-BOUND LYTIC MUREIN TRANSGLYCOSYLASE F"/>
    <property type="match status" value="1"/>
</dbReference>
<dbReference type="Proteomes" id="UP000005947">
    <property type="component" value="Unassembled WGS sequence"/>
</dbReference>